<sequence>MWLRLSRCESRSDLVLMRDEGVPVWDRHGLFSTIYGEGRNCLIVATVLSNRNVTKRTFRAFHTPDGQDVCLVEKQTLPSYGY</sequence>
<keyword evidence="2" id="KW-1185">Reference proteome</keyword>
<organism evidence="1 2">
    <name type="scientific">Canavalia gladiata</name>
    <name type="common">Sword bean</name>
    <name type="synonym">Dolichos gladiatus</name>
    <dbReference type="NCBI Taxonomy" id="3824"/>
    <lineage>
        <taxon>Eukaryota</taxon>
        <taxon>Viridiplantae</taxon>
        <taxon>Streptophyta</taxon>
        <taxon>Embryophyta</taxon>
        <taxon>Tracheophyta</taxon>
        <taxon>Spermatophyta</taxon>
        <taxon>Magnoliopsida</taxon>
        <taxon>eudicotyledons</taxon>
        <taxon>Gunneridae</taxon>
        <taxon>Pentapetalae</taxon>
        <taxon>rosids</taxon>
        <taxon>fabids</taxon>
        <taxon>Fabales</taxon>
        <taxon>Fabaceae</taxon>
        <taxon>Papilionoideae</taxon>
        <taxon>50 kb inversion clade</taxon>
        <taxon>NPAAA clade</taxon>
        <taxon>indigoferoid/millettioid clade</taxon>
        <taxon>Phaseoleae</taxon>
        <taxon>Canavalia</taxon>
    </lineage>
</organism>
<proteinExistence type="predicted"/>
<dbReference type="EMBL" id="JAYMYQ010000004">
    <property type="protein sequence ID" value="KAK7339925.1"/>
    <property type="molecule type" value="Genomic_DNA"/>
</dbReference>
<protein>
    <submittedName>
        <fullName evidence="1">Uncharacterized protein</fullName>
    </submittedName>
</protein>
<reference evidence="1 2" key="1">
    <citation type="submission" date="2024-01" db="EMBL/GenBank/DDBJ databases">
        <title>The genomes of 5 underutilized Papilionoideae crops provide insights into root nodulation and disease resistanc.</title>
        <authorList>
            <person name="Jiang F."/>
        </authorList>
    </citation>
    <scope>NUCLEOTIDE SEQUENCE [LARGE SCALE GENOMIC DNA]</scope>
    <source>
        <strain evidence="1">LVBAO_FW01</strain>
        <tissue evidence="1">Leaves</tissue>
    </source>
</reference>
<dbReference type="Proteomes" id="UP001367508">
    <property type="component" value="Unassembled WGS sequence"/>
</dbReference>
<evidence type="ECO:0000313" key="1">
    <source>
        <dbReference type="EMBL" id="KAK7339925.1"/>
    </source>
</evidence>
<accession>A0AAN9LPK1</accession>
<name>A0AAN9LPK1_CANGL</name>
<evidence type="ECO:0000313" key="2">
    <source>
        <dbReference type="Proteomes" id="UP001367508"/>
    </source>
</evidence>
<gene>
    <name evidence="1" type="ORF">VNO77_20612</name>
</gene>
<dbReference type="AlphaFoldDB" id="A0AAN9LPK1"/>
<comment type="caution">
    <text evidence="1">The sequence shown here is derived from an EMBL/GenBank/DDBJ whole genome shotgun (WGS) entry which is preliminary data.</text>
</comment>